<feature type="domain" description="TLDc" evidence="2">
    <location>
        <begin position="561"/>
        <end position="735"/>
    </location>
</feature>
<gene>
    <name evidence="3" type="primary">KCTD12</name>
    <name evidence="3" type="ORF">SNAT2548_LOCUS18112</name>
</gene>
<dbReference type="PANTHER" id="PTHR23354">
    <property type="entry name" value="NUCLEOLAR PROTEIN 7/ESTROGEN RECEPTOR COACTIVATOR-RELATED"/>
    <property type="match status" value="1"/>
</dbReference>
<comment type="caution">
    <text evidence="3">The sequence shown here is derived from an EMBL/GenBank/DDBJ whole genome shotgun (WGS) entry which is preliminary data.</text>
</comment>
<reference evidence="3" key="1">
    <citation type="submission" date="2021-02" db="EMBL/GenBank/DDBJ databases">
        <authorList>
            <person name="Dougan E. K."/>
            <person name="Rhodes N."/>
            <person name="Thang M."/>
            <person name="Chan C."/>
        </authorList>
    </citation>
    <scope>NUCLEOTIDE SEQUENCE</scope>
</reference>
<dbReference type="SUPFAM" id="SSF54695">
    <property type="entry name" value="POZ domain"/>
    <property type="match status" value="2"/>
</dbReference>
<sequence length="737" mass="80323">MAMDSSGVGLGFAEATAALQEHLDCEERHLQKMRRQMEEDLDAKLPSKGEEEKNCPTPSARDTVRLNVGGNTGFTTRRDTLTAIPGSRLALLFSGRWDKALRRDENGRVFLDVDPVQFRALLAWLVDLKRLEPDTPAPSPPVDSLPQSYRAGFLSLCSYLCCRDACISQKQISELTHDELTSSVQPLQALRELSDSTLVSRDQVKQLNTWLKATGNVTGEPSLNLLYRASRDGFSHQAFHQKCDAQGPTVLVARSAGGHLFGGYTETPWDSSVAGGQYKPCTESFLFRLAGPGTVQPSKHKIFQNHPQGIYCHPGHSATFGGGHDMRVYPQGAAAQVAFSMGNTYSSASPQGNFTFLAETQQAVVTDVEVFAVAGYMDLRSASQSLLSHAKKLKTELEPSEQELLDKALAVCTAALDQGNGLLAAQASMSSWCAALDEEAQFLAQFMGTPSDIVCLNVGGQLVSTLHSTLTFFSDSALAKKFAENWTLQDEEVVEGGIFFDEDPDLFQVVLLHLRLGRLLGNTFSPKLPSGKRAPWLRLLKYLNLQTVIKESWDSDLLAGESERDKLLSMLCESTPDSTREVSLDLLYRASRDGFSHQAFHQKCDAQGPTVLVARSARGHLFGGYTETPWDSSVAGGQYKACSESFLFRLAGPGTVQPSKHKIFQNHPNGIYCHPGHSATFGGGHDMRVFSQGAAAKVAFSIGNTYSSASPQGNFTFLAETQQAVVTDVEVFAVTRQ</sequence>
<dbReference type="GO" id="GO:0051260">
    <property type="term" value="P:protein homooligomerization"/>
    <property type="evidence" value="ECO:0007669"/>
    <property type="project" value="InterPro"/>
</dbReference>
<dbReference type="Gene3D" id="3.30.710.10">
    <property type="entry name" value="Potassium Channel Kv1.1, Chain A"/>
    <property type="match status" value="2"/>
</dbReference>
<dbReference type="AlphaFoldDB" id="A0A812P9H6"/>
<accession>A0A812P9H6</accession>
<dbReference type="SMART" id="SM00584">
    <property type="entry name" value="TLDc"/>
    <property type="match status" value="2"/>
</dbReference>
<dbReference type="Pfam" id="PF07534">
    <property type="entry name" value="TLD"/>
    <property type="match status" value="2"/>
</dbReference>
<dbReference type="Proteomes" id="UP000604046">
    <property type="component" value="Unassembled WGS sequence"/>
</dbReference>
<dbReference type="OrthoDB" id="431168at2759"/>
<dbReference type="InterPro" id="IPR011333">
    <property type="entry name" value="SKP1/BTB/POZ_sf"/>
</dbReference>
<protein>
    <submittedName>
        <fullName evidence="3">KCTD12 protein</fullName>
    </submittedName>
</protein>
<name>A0A812P9H6_9DINO</name>
<feature type="domain" description="TLDc" evidence="2">
    <location>
        <begin position="197"/>
        <end position="374"/>
    </location>
</feature>
<keyword evidence="4" id="KW-1185">Reference proteome</keyword>
<dbReference type="Pfam" id="PF02214">
    <property type="entry name" value="BTB_2"/>
    <property type="match status" value="2"/>
</dbReference>
<organism evidence="3 4">
    <name type="scientific">Symbiodinium natans</name>
    <dbReference type="NCBI Taxonomy" id="878477"/>
    <lineage>
        <taxon>Eukaryota</taxon>
        <taxon>Sar</taxon>
        <taxon>Alveolata</taxon>
        <taxon>Dinophyceae</taxon>
        <taxon>Suessiales</taxon>
        <taxon>Symbiodiniaceae</taxon>
        <taxon>Symbiodinium</taxon>
    </lineage>
</organism>
<dbReference type="EMBL" id="CAJNDS010002135">
    <property type="protein sequence ID" value="CAE7345534.1"/>
    <property type="molecule type" value="Genomic_DNA"/>
</dbReference>
<dbReference type="PROSITE" id="PS51886">
    <property type="entry name" value="TLDC"/>
    <property type="match status" value="2"/>
</dbReference>
<evidence type="ECO:0000313" key="4">
    <source>
        <dbReference type="Proteomes" id="UP000604046"/>
    </source>
</evidence>
<evidence type="ECO:0000259" key="2">
    <source>
        <dbReference type="PROSITE" id="PS51886"/>
    </source>
</evidence>
<evidence type="ECO:0000256" key="1">
    <source>
        <dbReference type="SAM" id="MobiDB-lite"/>
    </source>
</evidence>
<dbReference type="InterPro" id="IPR003131">
    <property type="entry name" value="T1-type_BTB"/>
</dbReference>
<proteinExistence type="predicted"/>
<feature type="compositionally biased region" description="Basic and acidic residues" evidence="1">
    <location>
        <begin position="39"/>
        <end position="54"/>
    </location>
</feature>
<feature type="region of interest" description="Disordered" evidence="1">
    <location>
        <begin position="39"/>
        <end position="69"/>
    </location>
</feature>
<dbReference type="InterPro" id="IPR006571">
    <property type="entry name" value="TLDc_dom"/>
</dbReference>
<dbReference type="CDD" id="cd18316">
    <property type="entry name" value="BTB_POZ_KCTD-like"/>
    <property type="match status" value="1"/>
</dbReference>
<evidence type="ECO:0000313" key="3">
    <source>
        <dbReference type="EMBL" id="CAE7345534.1"/>
    </source>
</evidence>